<reference evidence="3 4" key="1">
    <citation type="journal article" date="2011" name="J. Bacteriol.">
        <title>Complete genome sequence of the plant pathogen Ralstonia solanacearum strain Po82.</title>
        <authorList>
            <person name="Xu J."/>
            <person name="Zheng H.J."/>
            <person name="Liu L."/>
            <person name="Pan Z.C."/>
            <person name="Prior P."/>
            <person name="Tang B."/>
            <person name="Xu J.S."/>
            <person name="Zhang H."/>
            <person name="Tian Q."/>
            <person name="Zhang L.Q."/>
            <person name="Feng J."/>
        </authorList>
    </citation>
    <scope>NUCLEOTIDE SEQUENCE [LARGE SCALE GENOMIC DNA]</scope>
    <source>
        <strain evidence="4">Po82</strain>
    </source>
</reference>
<sequence>MATVTATVMPTATSTTARSAAASSPRWMPTTGAGRTPRPRWASAAKCCGRKCASTRSPTARPNCASWSDAKQHPTPRGAGRTCHGAAGSRIVFGCIEQNQNHRVDMRTTTQRGIAVHRVFKRGLAIAAAVAAVTGGTACTSAVAQSPAVPPTAINPVASAAPVPALTATVGQANAAPATAPSAPSAPDSAARAEAQAADSAVLELQRRMQARELAELRTTYNGAYGASLLFAQSDLTYYVTLFQQKDLWRVIKTTNEAHAERIYADFSRQTRSLSDLDLQRIRLEAQKERAERQVAEQESRLRGLRADLDLQRQQQAQVQARQKVARTETDTLDAERRAARARLDELQRQIRSLEAQVNAPFGGARSH</sequence>
<geneLocation type="plasmid" evidence="4"/>
<evidence type="ECO:0000256" key="1">
    <source>
        <dbReference type="SAM" id="Coils"/>
    </source>
</evidence>
<feature type="region of interest" description="Disordered" evidence="2">
    <location>
        <begin position="54"/>
        <end position="83"/>
    </location>
</feature>
<keyword evidence="3" id="KW-0614">Plasmid</keyword>
<name>F6G936_RALS8</name>
<dbReference type="PATRIC" id="fig|1031711.3.peg.4123"/>
<evidence type="ECO:0008006" key="5">
    <source>
        <dbReference type="Google" id="ProtNLM"/>
    </source>
</evidence>
<organism evidence="3 4">
    <name type="scientific">Ralstonia solanacearum (strain Po82)</name>
    <dbReference type="NCBI Taxonomy" id="1031711"/>
    <lineage>
        <taxon>Bacteria</taxon>
        <taxon>Pseudomonadati</taxon>
        <taxon>Pseudomonadota</taxon>
        <taxon>Betaproteobacteria</taxon>
        <taxon>Burkholderiales</taxon>
        <taxon>Burkholderiaceae</taxon>
        <taxon>Ralstonia</taxon>
        <taxon>Ralstonia solanacearum species complex</taxon>
    </lineage>
</organism>
<keyword evidence="1" id="KW-0175">Coiled coil</keyword>
<dbReference type="InterPro" id="IPR021350">
    <property type="entry name" value="DUF2968"/>
</dbReference>
<dbReference type="KEGG" id="rsn:RSPO_m00915"/>
<feature type="coiled-coil region" evidence="1">
    <location>
        <begin position="274"/>
        <end position="357"/>
    </location>
</feature>
<evidence type="ECO:0000256" key="2">
    <source>
        <dbReference type="SAM" id="MobiDB-lite"/>
    </source>
</evidence>
<dbReference type="Pfam" id="PF11180">
    <property type="entry name" value="DUF2968"/>
    <property type="match status" value="1"/>
</dbReference>
<gene>
    <name evidence="3" type="ordered locus">RSPO_m00915</name>
</gene>
<dbReference type="Proteomes" id="UP000007953">
    <property type="component" value="Plasmid megaplasmid"/>
</dbReference>
<dbReference type="AlphaFoldDB" id="F6G936"/>
<accession>F6G936</accession>
<dbReference type="HOGENOM" id="CLU_064077_2_0_4"/>
<proteinExistence type="predicted"/>
<feature type="compositionally biased region" description="Low complexity" evidence="2">
    <location>
        <begin position="1"/>
        <end position="24"/>
    </location>
</feature>
<evidence type="ECO:0000313" key="3">
    <source>
        <dbReference type="EMBL" id="AEG71553.1"/>
    </source>
</evidence>
<dbReference type="EMBL" id="CP002820">
    <property type="protein sequence ID" value="AEG71553.1"/>
    <property type="molecule type" value="Genomic_DNA"/>
</dbReference>
<protein>
    <recommendedName>
        <fullName evidence="5">DUF2968 domain-containing protein</fullName>
    </recommendedName>
</protein>
<evidence type="ECO:0000313" key="4">
    <source>
        <dbReference type="Proteomes" id="UP000007953"/>
    </source>
</evidence>
<feature type="region of interest" description="Disordered" evidence="2">
    <location>
        <begin position="1"/>
        <end position="40"/>
    </location>
</feature>